<reference evidence="2 3" key="1">
    <citation type="journal article" date="2023" name="Arcadia Sci">
        <title>De novo assembly of a long-read Amblyomma americanum tick genome.</title>
        <authorList>
            <person name="Chou S."/>
            <person name="Poskanzer K.E."/>
            <person name="Rollins M."/>
            <person name="Thuy-Boun P.S."/>
        </authorList>
    </citation>
    <scope>NUCLEOTIDE SEQUENCE [LARGE SCALE GENOMIC DNA]</scope>
    <source>
        <strain evidence="2">F_SG_1</strain>
        <tissue evidence="2">Salivary glands</tissue>
    </source>
</reference>
<evidence type="ECO:0000313" key="2">
    <source>
        <dbReference type="EMBL" id="KAK8768430.1"/>
    </source>
</evidence>
<accession>A0AAQ4E140</accession>
<evidence type="ECO:0000313" key="3">
    <source>
        <dbReference type="Proteomes" id="UP001321473"/>
    </source>
</evidence>
<dbReference type="AlphaFoldDB" id="A0AAQ4E140"/>
<protein>
    <recommendedName>
        <fullName evidence="4">Secreted protein</fullName>
    </recommendedName>
</protein>
<evidence type="ECO:0000256" key="1">
    <source>
        <dbReference type="SAM" id="SignalP"/>
    </source>
</evidence>
<gene>
    <name evidence="2" type="ORF">V5799_015105</name>
</gene>
<feature type="chain" id="PRO_5042938570" description="Secreted protein" evidence="1">
    <location>
        <begin position="20"/>
        <end position="310"/>
    </location>
</feature>
<evidence type="ECO:0008006" key="4">
    <source>
        <dbReference type="Google" id="ProtNLM"/>
    </source>
</evidence>
<comment type="caution">
    <text evidence="2">The sequence shown here is derived from an EMBL/GenBank/DDBJ whole genome shotgun (WGS) entry which is preliminary data.</text>
</comment>
<keyword evidence="3" id="KW-1185">Reference proteome</keyword>
<name>A0AAQ4E140_AMBAM</name>
<keyword evidence="1" id="KW-0732">Signal</keyword>
<feature type="signal peptide" evidence="1">
    <location>
        <begin position="1"/>
        <end position="19"/>
    </location>
</feature>
<dbReference type="Proteomes" id="UP001321473">
    <property type="component" value="Unassembled WGS sequence"/>
</dbReference>
<sequence length="310" mass="36010">MLVFLMGAIVIFTQYGKHARLFVCYVMIYRWNQVETTPDGICDLTIADEGCRAGARFDNFLGHHKSFFDRSKNDVKTKYGIVACSRDPEDFYDWEKNVDTLRAMYQNNMRHFGFNEMGRQRDTVLAAAFTIAKADAAEESLSLLSLGVAAEIVILLTFGATSERMLYPDNLNDNLGRYAIYQPAVFPQDVSMDPVCNASDPEYLRNMQYQENAATWVTYNKGRRIERSYTLDTAETFRFKMCNFFLNYTNVKAKLNFGMSDLDYDAHDVDCRAFKLKAFDRMRMFRAVNDFVYKEYWDPSDLYFCLRVTP</sequence>
<dbReference type="EMBL" id="JARKHS020023973">
    <property type="protein sequence ID" value="KAK8768430.1"/>
    <property type="molecule type" value="Genomic_DNA"/>
</dbReference>
<proteinExistence type="predicted"/>
<organism evidence="2 3">
    <name type="scientific">Amblyomma americanum</name>
    <name type="common">Lone star tick</name>
    <dbReference type="NCBI Taxonomy" id="6943"/>
    <lineage>
        <taxon>Eukaryota</taxon>
        <taxon>Metazoa</taxon>
        <taxon>Ecdysozoa</taxon>
        <taxon>Arthropoda</taxon>
        <taxon>Chelicerata</taxon>
        <taxon>Arachnida</taxon>
        <taxon>Acari</taxon>
        <taxon>Parasitiformes</taxon>
        <taxon>Ixodida</taxon>
        <taxon>Ixodoidea</taxon>
        <taxon>Ixodidae</taxon>
        <taxon>Amblyomminae</taxon>
        <taxon>Amblyomma</taxon>
    </lineage>
</organism>